<dbReference type="EMBL" id="KZ503491">
    <property type="protein sequence ID" value="PKU63470.1"/>
    <property type="molecule type" value="Genomic_DNA"/>
</dbReference>
<sequence length="84" mass="9876">MCVDIRLGRLFGLKSHDCHIFLQCLLPTAFNYLQDQILNPLIKLIIFFKDLYSSKLNIENLILMEQQIPFILCQLEKNISSMIF</sequence>
<dbReference type="Proteomes" id="UP000233837">
    <property type="component" value="Unassembled WGS sequence"/>
</dbReference>
<dbReference type="AlphaFoldDB" id="A0A2I0VJ74"/>
<protein>
    <submittedName>
        <fullName evidence="1">Uncharacterized protein</fullName>
    </submittedName>
</protein>
<keyword evidence="2" id="KW-1185">Reference proteome</keyword>
<evidence type="ECO:0000313" key="1">
    <source>
        <dbReference type="EMBL" id="PKU63470.1"/>
    </source>
</evidence>
<accession>A0A2I0VJ74</accession>
<gene>
    <name evidence="1" type="ORF">MA16_Dca022121</name>
</gene>
<reference evidence="1 2" key="1">
    <citation type="journal article" date="2016" name="Sci. Rep.">
        <title>The Dendrobium catenatum Lindl. genome sequence provides insights into polysaccharide synthase, floral development and adaptive evolution.</title>
        <authorList>
            <person name="Zhang G.Q."/>
            <person name="Xu Q."/>
            <person name="Bian C."/>
            <person name="Tsai W.C."/>
            <person name="Yeh C.M."/>
            <person name="Liu K.W."/>
            <person name="Yoshida K."/>
            <person name="Zhang L.S."/>
            <person name="Chang S.B."/>
            <person name="Chen F."/>
            <person name="Shi Y."/>
            <person name="Su Y.Y."/>
            <person name="Zhang Y.Q."/>
            <person name="Chen L.J."/>
            <person name="Yin Y."/>
            <person name="Lin M."/>
            <person name="Huang H."/>
            <person name="Deng H."/>
            <person name="Wang Z.W."/>
            <person name="Zhu S.L."/>
            <person name="Zhao X."/>
            <person name="Deng C."/>
            <person name="Niu S.C."/>
            <person name="Huang J."/>
            <person name="Wang M."/>
            <person name="Liu G.H."/>
            <person name="Yang H.J."/>
            <person name="Xiao X.J."/>
            <person name="Hsiao Y.Y."/>
            <person name="Wu W.L."/>
            <person name="Chen Y.Y."/>
            <person name="Mitsuda N."/>
            <person name="Ohme-Takagi M."/>
            <person name="Luo Y.B."/>
            <person name="Van de Peer Y."/>
            <person name="Liu Z.J."/>
        </authorList>
    </citation>
    <scope>NUCLEOTIDE SEQUENCE [LARGE SCALE GENOMIC DNA]</scope>
    <source>
        <tissue evidence="1">The whole plant</tissue>
    </source>
</reference>
<proteinExistence type="predicted"/>
<name>A0A2I0VJ74_9ASPA</name>
<reference evidence="1 2" key="2">
    <citation type="journal article" date="2017" name="Nature">
        <title>The Apostasia genome and the evolution of orchids.</title>
        <authorList>
            <person name="Zhang G.Q."/>
            <person name="Liu K.W."/>
            <person name="Li Z."/>
            <person name="Lohaus R."/>
            <person name="Hsiao Y.Y."/>
            <person name="Niu S.C."/>
            <person name="Wang J.Y."/>
            <person name="Lin Y.C."/>
            <person name="Xu Q."/>
            <person name="Chen L.J."/>
            <person name="Yoshida K."/>
            <person name="Fujiwara S."/>
            <person name="Wang Z.W."/>
            <person name="Zhang Y.Q."/>
            <person name="Mitsuda N."/>
            <person name="Wang M."/>
            <person name="Liu G.H."/>
            <person name="Pecoraro L."/>
            <person name="Huang H.X."/>
            <person name="Xiao X.J."/>
            <person name="Lin M."/>
            <person name="Wu X.Y."/>
            <person name="Wu W.L."/>
            <person name="Chen Y.Y."/>
            <person name="Chang S.B."/>
            <person name="Sakamoto S."/>
            <person name="Ohme-Takagi M."/>
            <person name="Yagi M."/>
            <person name="Zeng S.J."/>
            <person name="Shen C.Y."/>
            <person name="Yeh C.M."/>
            <person name="Luo Y.B."/>
            <person name="Tsai W.C."/>
            <person name="Van de Peer Y."/>
            <person name="Liu Z.J."/>
        </authorList>
    </citation>
    <scope>NUCLEOTIDE SEQUENCE [LARGE SCALE GENOMIC DNA]</scope>
    <source>
        <tissue evidence="1">The whole plant</tissue>
    </source>
</reference>
<organism evidence="1 2">
    <name type="scientific">Dendrobium catenatum</name>
    <dbReference type="NCBI Taxonomy" id="906689"/>
    <lineage>
        <taxon>Eukaryota</taxon>
        <taxon>Viridiplantae</taxon>
        <taxon>Streptophyta</taxon>
        <taxon>Embryophyta</taxon>
        <taxon>Tracheophyta</taxon>
        <taxon>Spermatophyta</taxon>
        <taxon>Magnoliopsida</taxon>
        <taxon>Liliopsida</taxon>
        <taxon>Asparagales</taxon>
        <taxon>Orchidaceae</taxon>
        <taxon>Epidendroideae</taxon>
        <taxon>Malaxideae</taxon>
        <taxon>Dendrobiinae</taxon>
        <taxon>Dendrobium</taxon>
    </lineage>
</organism>
<evidence type="ECO:0000313" key="2">
    <source>
        <dbReference type="Proteomes" id="UP000233837"/>
    </source>
</evidence>